<dbReference type="Proteomes" id="UP001433268">
    <property type="component" value="Unassembled WGS sequence"/>
</dbReference>
<gene>
    <name evidence="2" type="ORF">PG997_002703</name>
</gene>
<reference evidence="2 3" key="1">
    <citation type="submission" date="2023-01" db="EMBL/GenBank/DDBJ databases">
        <title>Analysis of 21 Apiospora genomes using comparative genomics revels a genus with tremendous synthesis potential of carbohydrate active enzymes and secondary metabolites.</title>
        <authorList>
            <person name="Sorensen T."/>
        </authorList>
    </citation>
    <scope>NUCLEOTIDE SEQUENCE [LARGE SCALE GENOMIC DNA]</scope>
    <source>
        <strain evidence="2 3">CBS 114990</strain>
    </source>
</reference>
<dbReference type="RefSeq" id="XP_066670636.1">
    <property type="nucleotide sequence ID" value="XM_066807018.1"/>
</dbReference>
<name>A0ABR1WX56_9PEZI</name>
<evidence type="ECO:0000313" key="3">
    <source>
        <dbReference type="Proteomes" id="UP001433268"/>
    </source>
</evidence>
<sequence>MTAPVKSCVQDPIPPLASYEDLKKEEWYINVNREIRRLQWSLDGPLDKAVQVMRHAAYDPDDPPLNPSTAPEQTTTRLSLFEPKVSSVTIDVHCLAEWADVWSDMHLECDCLSFEDDPSDVDEEDDHSETRGGRGGYVTIRDFVTAAHLWLLGLRALILRAPRGDQLFNLDLLYEDPEPEPALQADTKLMVLVDGSLHSVGIDVLPESEWLIDSRTNPFPEQPCPPLPRRYTPPPPPDMTPVGGIDPSVERWNKERPPPRLLDAQVWPGV</sequence>
<accession>A0ABR1WX56</accession>
<protein>
    <submittedName>
        <fullName evidence="2">Uncharacterized protein</fullName>
    </submittedName>
</protein>
<organism evidence="2 3">
    <name type="scientific">Apiospora hydei</name>
    <dbReference type="NCBI Taxonomy" id="1337664"/>
    <lineage>
        <taxon>Eukaryota</taxon>
        <taxon>Fungi</taxon>
        <taxon>Dikarya</taxon>
        <taxon>Ascomycota</taxon>
        <taxon>Pezizomycotina</taxon>
        <taxon>Sordariomycetes</taxon>
        <taxon>Xylariomycetidae</taxon>
        <taxon>Amphisphaeriales</taxon>
        <taxon>Apiosporaceae</taxon>
        <taxon>Apiospora</taxon>
    </lineage>
</organism>
<evidence type="ECO:0000313" key="2">
    <source>
        <dbReference type="EMBL" id="KAK8087742.1"/>
    </source>
</evidence>
<feature type="compositionally biased region" description="Basic and acidic residues" evidence="1">
    <location>
        <begin position="248"/>
        <end position="258"/>
    </location>
</feature>
<dbReference type="GeneID" id="92040078"/>
<dbReference type="EMBL" id="JAQQWN010000004">
    <property type="protein sequence ID" value="KAK8087742.1"/>
    <property type="molecule type" value="Genomic_DNA"/>
</dbReference>
<keyword evidence="3" id="KW-1185">Reference proteome</keyword>
<feature type="region of interest" description="Disordered" evidence="1">
    <location>
        <begin position="215"/>
        <end position="262"/>
    </location>
</feature>
<feature type="compositionally biased region" description="Pro residues" evidence="1">
    <location>
        <begin position="220"/>
        <end position="239"/>
    </location>
</feature>
<comment type="caution">
    <text evidence="2">The sequence shown here is derived from an EMBL/GenBank/DDBJ whole genome shotgun (WGS) entry which is preliminary data.</text>
</comment>
<proteinExistence type="predicted"/>
<evidence type="ECO:0000256" key="1">
    <source>
        <dbReference type="SAM" id="MobiDB-lite"/>
    </source>
</evidence>